<dbReference type="Proteomes" id="UP001597549">
    <property type="component" value="Unassembled WGS sequence"/>
</dbReference>
<name>A0ABW5ZAB0_9FLAO</name>
<reference evidence="2" key="1">
    <citation type="journal article" date="2019" name="Int. J. Syst. Evol. Microbiol.">
        <title>The Global Catalogue of Microorganisms (GCM) 10K type strain sequencing project: providing services to taxonomists for standard genome sequencing and annotation.</title>
        <authorList>
            <consortium name="The Broad Institute Genomics Platform"/>
            <consortium name="The Broad Institute Genome Sequencing Center for Infectious Disease"/>
            <person name="Wu L."/>
            <person name="Ma J."/>
        </authorList>
    </citation>
    <scope>NUCLEOTIDE SEQUENCE [LARGE SCALE GENOMIC DNA]</scope>
    <source>
        <strain evidence="2">KCTC 52644</strain>
    </source>
</reference>
<keyword evidence="2" id="KW-1185">Reference proteome</keyword>
<accession>A0ABW5ZAB0</accession>
<gene>
    <name evidence="1" type="ORF">ACFSX9_13785</name>
</gene>
<evidence type="ECO:0000313" key="1">
    <source>
        <dbReference type="EMBL" id="MFD2909804.1"/>
    </source>
</evidence>
<protein>
    <submittedName>
        <fullName evidence="1">Uncharacterized protein</fullName>
    </submittedName>
</protein>
<comment type="caution">
    <text evidence="1">The sequence shown here is derived from an EMBL/GenBank/DDBJ whole genome shotgun (WGS) entry which is preliminary data.</text>
</comment>
<dbReference type="EMBL" id="JBHUOL010000021">
    <property type="protein sequence ID" value="MFD2909804.1"/>
    <property type="molecule type" value="Genomic_DNA"/>
</dbReference>
<dbReference type="RefSeq" id="WP_379808668.1">
    <property type="nucleotide sequence ID" value="NZ_JBHUOL010000021.1"/>
</dbReference>
<sequence>MAKIKHNNFIDTVDDVLSDAKDAGILHLNAEDKKLTGRTIQIKGKEMYHFGTTGCLCLEQDNSNKEAASQSIKRANELNFPQIDFGVSASFEKRKLGAVIIPKVAYIQARDNYTMEVMYTTQNDYKALL</sequence>
<proteinExistence type="predicted"/>
<evidence type="ECO:0000313" key="2">
    <source>
        <dbReference type="Proteomes" id="UP001597549"/>
    </source>
</evidence>
<organism evidence="1 2">
    <name type="scientific">Flavobacterium ardleyense</name>
    <dbReference type="NCBI Taxonomy" id="2038737"/>
    <lineage>
        <taxon>Bacteria</taxon>
        <taxon>Pseudomonadati</taxon>
        <taxon>Bacteroidota</taxon>
        <taxon>Flavobacteriia</taxon>
        <taxon>Flavobacteriales</taxon>
        <taxon>Flavobacteriaceae</taxon>
        <taxon>Flavobacterium</taxon>
    </lineage>
</organism>